<comment type="similarity">
    <text evidence="1">Belongs to the TRIAP1/MDM35 family.</text>
</comment>
<evidence type="ECO:0000313" key="4">
    <source>
        <dbReference type="Proteomes" id="UP001151582"/>
    </source>
</evidence>
<dbReference type="EMBL" id="JANBQB010000699">
    <property type="protein sequence ID" value="KAJ1974129.1"/>
    <property type="molecule type" value="Genomic_DNA"/>
</dbReference>
<dbReference type="PANTHER" id="PTHR46403:SF1">
    <property type="entry name" value="TP53-REGULATED INHIBITOR OF APOPTOSIS 1"/>
    <property type="match status" value="1"/>
</dbReference>
<sequence>MTASQPKTMESVGKECTELKHQYEDCFNQWYTERYLKGDYTPQCQALFDKYRQCVMKTLQEKNLIGTIDAARKELGSDFKP</sequence>
<keyword evidence="4" id="KW-1185">Reference proteome</keyword>
<dbReference type="InterPro" id="IPR007918">
    <property type="entry name" value="MDM35_apoptosis"/>
</dbReference>
<name>A0A9W8AZE1_9FUNG</name>
<dbReference type="GO" id="GO:0005829">
    <property type="term" value="C:cytosol"/>
    <property type="evidence" value="ECO:0007669"/>
    <property type="project" value="TreeGrafter"/>
</dbReference>
<dbReference type="GO" id="GO:0005758">
    <property type="term" value="C:mitochondrial intermembrane space"/>
    <property type="evidence" value="ECO:0007669"/>
    <property type="project" value="TreeGrafter"/>
</dbReference>
<dbReference type="PANTHER" id="PTHR46403">
    <property type="entry name" value="TP53-REGULATED INHIBITOR OF APOPTOSIS 1"/>
    <property type="match status" value="1"/>
</dbReference>
<dbReference type="PROSITE" id="PS51808">
    <property type="entry name" value="CHCH"/>
    <property type="match status" value="1"/>
</dbReference>
<protein>
    <submittedName>
        <fullName evidence="3">Mitochondrial distribution and morphology protein 35</fullName>
    </submittedName>
</protein>
<organism evidence="3 4">
    <name type="scientific">Dimargaris verticillata</name>
    <dbReference type="NCBI Taxonomy" id="2761393"/>
    <lineage>
        <taxon>Eukaryota</taxon>
        <taxon>Fungi</taxon>
        <taxon>Fungi incertae sedis</taxon>
        <taxon>Zoopagomycota</taxon>
        <taxon>Kickxellomycotina</taxon>
        <taxon>Dimargaritomycetes</taxon>
        <taxon>Dimargaritales</taxon>
        <taxon>Dimargaritaceae</taxon>
        <taxon>Dimargaris</taxon>
    </lineage>
</organism>
<dbReference type="Pfam" id="PF05254">
    <property type="entry name" value="UPF0203"/>
    <property type="match status" value="1"/>
</dbReference>
<dbReference type="Proteomes" id="UP001151582">
    <property type="component" value="Unassembled WGS sequence"/>
</dbReference>
<evidence type="ECO:0000256" key="2">
    <source>
        <dbReference type="ARBA" id="ARBA00023157"/>
    </source>
</evidence>
<dbReference type="AlphaFoldDB" id="A0A9W8AZE1"/>
<reference evidence="3" key="1">
    <citation type="submission" date="2022-07" db="EMBL/GenBank/DDBJ databases">
        <title>Phylogenomic reconstructions and comparative analyses of Kickxellomycotina fungi.</title>
        <authorList>
            <person name="Reynolds N.K."/>
            <person name="Stajich J.E."/>
            <person name="Barry K."/>
            <person name="Grigoriev I.V."/>
            <person name="Crous P."/>
            <person name="Smith M.E."/>
        </authorList>
    </citation>
    <scope>NUCLEOTIDE SEQUENCE</scope>
    <source>
        <strain evidence="3">RSA 567</strain>
    </source>
</reference>
<evidence type="ECO:0000313" key="3">
    <source>
        <dbReference type="EMBL" id="KAJ1974129.1"/>
    </source>
</evidence>
<dbReference type="GO" id="GO:1990050">
    <property type="term" value="F:phosphatidic acid transfer activity"/>
    <property type="evidence" value="ECO:0007669"/>
    <property type="project" value="TreeGrafter"/>
</dbReference>
<accession>A0A9W8AZE1</accession>
<keyword evidence="2" id="KW-1015">Disulfide bond</keyword>
<dbReference type="OrthoDB" id="19091at2759"/>
<evidence type="ECO:0000256" key="1">
    <source>
        <dbReference type="ARBA" id="ARBA00006196"/>
    </source>
</evidence>
<dbReference type="GO" id="GO:0045332">
    <property type="term" value="P:phospholipid translocation"/>
    <property type="evidence" value="ECO:0007669"/>
    <property type="project" value="TreeGrafter"/>
</dbReference>
<comment type="caution">
    <text evidence="3">The sequence shown here is derived from an EMBL/GenBank/DDBJ whole genome shotgun (WGS) entry which is preliminary data.</text>
</comment>
<proteinExistence type="inferred from homology"/>
<gene>
    <name evidence="3" type="primary">MDM35</name>
    <name evidence="3" type="ORF">H4R34_004831</name>
</gene>
<dbReference type="GO" id="GO:0005634">
    <property type="term" value="C:nucleus"/>
    <property type="evidence" value="ECO:0007669"/>
    <property type="project" value="TreeGrafter"/>
</dbReference>